<dbReference type="InterPro" id="IPR042838">
    <property type="entry name" value="KIAA1958"/>
</dbReference>
<sequence length="125" mass="14704">MASNQTNRFQSIDSSVEEFIDGQENEDTKKKTKHDVALFHEFLVLKGETRQMDELTPQELNKFLSEFLLTVRKKEDNEDYELNSLRAFFASFEPHLKKKKLWTLPYERTPSLSKLGKRFSQSKGI</sequence>
<proteinExistence type="predicted"/>
<evidence type="ECO:0000313" key="3">
    <source>
        <dbReference type="Proteomes" id="UP001159405"/>
    </source>
</evidence>
<gene>
    <name evidence="2" type="ORF">PLOB_00031748</name>
</gene>
<protein>
    <submittedName>
        <fullName evidence="2">Uncharacterized protein</fullName>
    </submittedName>
</protein>
<dbReference type="PANTHER" id="PTHR46963">
    <property type="entry name" value="SIMILAR TO RIKEN CDNA E130308A19"/>
    <property type="match status" value="1"/>
</dbReference>
<feature type="compositionally biased region" description="Polar residues" evidence="1">
    <location>
        <begin position="1"/>
        <end position="14"/>
    </location>
</feature>
<dbReference type="PANTHER" id="PTHR46963:SF2">
    <property type="match status" value="1"/>
</dbReference>
<evidence type="ECO:0000313" key="2">
    <source>
        <dbReference type="EMBL" id="CAH3184975.1"/>
    </source>
</evidence>
<organism evidence="2 3">
    <name type="scientific">Porites lobata</name>
    <dbReference type="NCBI Taxonomy" id="104759"/>
    <lineage>
        <taxon>Eukaryota</taxon>
        <taxon>Metazoa</taxon>
        <taxon>Cnidaria</taxon>
        <taxon>Anthozoa</taxon>
        <taxon>Hexacorallia</taxon>
        <taxon>Scleractinia</taxon>
        <taxon>Fungiina</taxon>
        <taxon>Poritidae</taxon>
        <taxon>Porites</taxon>
    </lineage>
</organism>
<dbReference type="Proteomes" id="UP001159405">
    <property type="component" value="Unassembled WGS sequence"/>
</dbReference>
<keyword evidence="3" id="KW-1185">Reference proteome</keyword>
<evidence type="ECO:0000256" key="1">
    <source>
        <dbReference type="SAM" id="MobiDB-lite"/>
    </source>
</evidence>
<name>A0ABN8S1P6_9CNID</name>
<comment type="caution">
    <text evidence="2">The sequence shown here is derived from an EMBL/GenBank/DDBJ whole genome shotgun (WGS) entry which is preliminary data.</text>
</comment>
<feature type="compositionally biased region" description="Acidic residues" evidence="1">
    <location>
        <begin position="15"/>
        <end position="25"/>
    </location>
</feature>
<accession>A0ABN8S1P6</accession>
<dbReference type="EMBL" id="CALNXK010000406">
    <property type="protein sequence ID" value="CAH3184975.1"/>
    <property type="molecule type" value="Genomic_DNA"/>
</dbReference>
<reference evidence="2 3" key="1">
    <citation type="submission" date="2022-05" db="EMBL/GenBank/DDBJ databases">
        <authorList>
            <consortium name="Genoscope - CEA"/>
            <person name="William W."/>
        </authorList>
    </citation>
    <scope>NUCLEOTIDE SEQUENCE [LARGE SCALE GENOMIC DNA]</scope>
</reference>
<feature type="region of interest" description="Disordered" evidence="1">
    <location>
        <begin position="1"/>
        <end position="31"/>
    </location>
</feature>